<protein>
    <submittedName>
        <fullName evidence="1">Uncharacterized protein</fullName>
    </submittedName>
</protein>
<organism evidence="1 2">
    <name type="scientific">Hyphomicrobium nitrativorans NL23</name>
    <dbReference type="NCBI Taxonomy" id="1029756"/>
    <lineage>
        <taxon>Bacteria</taxon>
        <taxon>Pseudomonadati</taxon>
        <taxon>Pseudomonadota</taxon>
        <taxon>Alphaproteobacteria</taxon>
        <taxon>Hyphomicrobiales</taxon>
        <taxon>Hyphomicrobiaceae</taxon>
        <taxon>Hyphomicrobium</taxon>
    </lineage>
</organism>
<dbReference type="AlphaFoldDB" id="V5SHX5"/>
<dbReference type="STRING" id="1029756.W911_08115"/>
<keyword evidence="2" id="KW-1185">Reference proteome</keyword>
<dbReference type="RefSeq" id="WP_023787003.1">
    <property type="nucleotide sequence ID" value="NC_022997.1"/>
</dbReference>
<proteinExistence type="predicted"/>
<reference evidence="1 2" key="1">
    <citation type="journal article" date="2014" name="Genome Announc.">
        <title>Complete Genome Sequence of Hyphomicrobium nitrativorans Strain NL23, a Denitrifying Bacterium Isolated from Biofilm of a Methanol-Fed Denitrification System Treating Seawater at the Montreal Biodome.</title>
        <authorList>
            <person name="Martineau C."/>
            <person name="Villeneuve C."/>
            <person name="Mauffrey F."/>
            <person name="Villemur R."/>
        </authorList>
    </citation>
    <scope>NUCLEOTIDE SEQUENCE [LARGE SCALE GENOMIC DNA]</scope>
    <source>
        <strain evidence="1">NL23</strain>
    </source>
</reference>
<dbReference type="PATRIC" id="fig|1029756.8.peg.1691"/>
<dbReference type="KEGG" id="hni:W911_08115"/>
<evidence type="ECO:0000313" key="2">
    <source>
        <dbReference type="Proteomes" id="UP000018542"/>
    </source>
</evidence>
<accession>V5SHX5</accession>
<dbReference type="EMBL" id="CP006912">
    <property type="protein sequence ID" value="AHB50102.1"/>
    <property type="molecule type" value="Genomic_DNA"/>
</dbReference>
<evidence type="ECO:0000313" key="1">
    <source>
        <dbReference type="EMBL" id="AHB50102.1"/>
    </source>
</evidence>
<dbReference type="HOGENOM" id="CLU_2898120_0_0_5"/>
<gene>
    <name evidence="1" type="ORF">W911_08115</name>
</gene>
<dbReference type="Proteomes" id="UP000018542">
    <property type="component" value="Chromosome"/>
</dbReference>
<name>V5SHX5_9HYPH</name>
<sequence>MKIKTDHATRDESSAVQRAECDDFRTENIADADLEAVSGGWLPKFMQPPSNYDRALAKFRPK</sequence>